<dbReference type="PANTHER" id="PTHR45033:SF2">
    <property type="entry name" value="ZINC-TYPE ALCOHOL DEHYDROGENASE-LIKE PROTEIN C1773.06C"/>
    <property type="match status" value="1"/>
</dbReference>
<dbReference type="InterPro" id="IPR036291">
    <property type="entry name" value="NAD(P)-bd_dom_sf"/>
</dbReference>
<dbReference type="InterPro" id="IPR011032">
    <property type="entry name" value="GroES-like_sf"/>
</dbReference>
<accession>A0A2P4ZFQ2</accession>
<reference evidence="2 3" key="1">
    <citation type="journal article" date="2016" name="Genome Announc.">
        <title>Draft Whole-Genome Sequence of Trichoderma gamsii T6085, a Promising Biocontrol Agent of Fusarium Head Blight on Wheat.</title>
        <authorList>
            <person name="Baroncelli R."/>
            <person name="Zapparata A."/>
            <person name="Piaggeschi G."/>
            <person name="Sarrocco S."/>
            <person name="Vannacci G."/>
        </authorList>
    </citation>
    <scope>NUCLEOTIDE SEQUENCE [LARGE SCALE GENOMIC DNA]</scope>
    <source>
        <strain evidence="2 3">T6085</strain>
    </source>
</reference>
<dbReference type="Gene3D" id="3.90.180.10">
    <property type="entry name" value="Medium-chain alcohol dehydrogenases, catalytic domain"/>
    <property type="match status" value="1"/>
</dbReference>
<evidence type="ECO:0000313" key="2">
    <source>
        <dbReference type="EMBL" id="PON23093.1"/>
    </source>
</evidence>
<protein>
    <submittedName>
        <fullName evidence="2">Menadione-induced gene-6</fullName>
    </submittedName>
</protein>
<dbReference type="GO" id="GO:0016491">
    <property type="term" value="F:oxidoreductase activity"/>
    <property type="evidence" value="ECO:0007669"/>
    <property type="project" value="InterPro"/>
</dbReference>
<dbReference type="Proteomes" id="UP000054821">
    <property type="component" value="Unassembled WGS sequence"/>
</dbReference>
<dbReference type="RefSeq" id="XP_018657524.1">
    <property type="nucleotide sequence ID" value="XM_018809256.1"/>
</dbReference>
<dbReference type="EMBL" id="JPDN02000032">
    <property type="protein sequence ID" value="PON23093.1"/>
    <property type="molecule type" value="Genomic_DNA"/>
</dbReference>
<feature type="domain" description="Enoyl reductase (ER)" evidence="1">
    <location>
        <begin position="17"/>
        <end position="348"/>
    </location>
</feature>
<organism evidence="2 3">
    <name type="scientific">Trichoderma gamsii</name>
    <dbReference type="NCBI Taxonomy" id="398673"/>
    <lineage>
        <taxon>Eukaryota</taxon>
        <taxon>Fungi</taxon>
        <taxon>Dikarya</taxon>
        <taxon>Ascomycota</taxon>
        <taxon>Pezizomycotina</taxon>
        <taxon>Sordariomycetes</taxon>
        <taxon>Hypocreomycetidae</taxon>
        <taxon>Hypocreales</taxon>
        <taxon>Hypocreaceae</taxon>
        <taxon>Trichoderma</taxon>
    </lineage>
</organism>
<dbReference type="InterPro" id="IPR052711">
    <property type="entry name" value="Zinc_ADH-like"/>
</dbReference>
<keyword evidence="3" id="KW-1185">Reference proteome</keyword>
<dbReference type="Pfam" id="PF00107">
    <property type="entry name" value="ADH_zinc_N"/>
    <property type="match status" value="1"/>
</dbReference>
<dbReference type="InterPro" id="IPR013154">
    <property type="entry name" value="ADH-like_N"/>
</dbReference>
<dbReference type="Pfam" id="PF08240">
    <property type="entry name" value="ADH_N"/>
    <property type="match status" value="1"/>
</dbReference>
<proteinExistence type="predicted"/>
<name>A0A2P4ZFQ2_9HYPO</name>
<comment type="caution">
    <text evidence="2">The sequence shown here is derived from an EMBL/GenBank/DDBJ whole genome shotgun (WGS) entry which is preliminary data.</text>
</comment>
<dbReference type="SUPFAM" id="SSF51735">
    <property type="entry name" value="NAD(P)-binding Rossmann-fold domains"/>
    <property type="match status" value="1"/>
</dbReference>
<sequence>MALPTTQKKWVIMGQGRDLDEYNFTDGPVPTVGEHGVLVKLHAASLNYRDHLIPKPKAGAYPFHLNLPVVGGSDGAGEVVEVGSKVTKWTKGDRVTAIFNPGHQSGQMTVAALHNGSIGGSYDGTFQQYGVFEESWLVRLASNLSYLEGATLSDCGVTAWNALYGLKAVKPGEWVLTQGTGGVSLFAIQFAKAGGARVVATTSSPAKYDLLKSLGADHIINYNEDEHWGQTARKFTPNGEGFDHVIDVGGTDTLSQSVQAVRHEGIITVIGLLTGTEAGKANIIDALVNICTFRGIHIGSKDQMEEMMAAIEANGIQPVLDKRVFKLDELRDGLEYLEARKHVGKVVVKII</sequence>
<dbReference type="PANTHER" id="PTHR45033">
    <property type="match status" value="1"/>
</dbReference>
<dbReference type="InterPro" id="IPR013149">
    <property type="entry name" value="ADH-like_C"/>
</dbReference>
<dbReference type="InterPro" id="IPR020843">
    <property type="entry name" value="ER"/>
</dbReference>
<dbReference type="GeneID" id="29989339"/>
<gene>
    <name evidence="2" type="ORF">TGAM01_v208098</name>
</gene>
<evidence type="ECO:0000313" key="3">
    <source>
        <dbReference type="Proteomes" id="UP000054821"/>
    </source>
</evidence>
<dbReference type="SUPFAM" id="SSF50129">
    <property type="entry name" value="GroES-like"/>
    <property type="match status" value="1"/>
</dbReference>
<dbReference type="AlphaFoldDB" id="A0A2P4ZFQ2"/>
<dbReference type="Gene3D" id="3.40.50.720">
    <property type="entry name" value="NAD(P)-binding Rossmann-like Domain"/>
    <property type="match status" value="1"/>
</dbReference>
<dbReference type="SMART" id="SM00829">
    <property type="entry name" value="PKS_ER"/>
    <property type="match status" value="1"/>
</dbReference>
<evidence type="ECO:0000259" key="1">
    <source>
        <dbReference type="SMART" id="SM00829"/>
    </source>
</evidence>
<dbReference type="STRING" id="398673.A0A2P4ZFQ2"/>
<dbReference type="CDD" id="cd08276">
    <property type="entry name" value="MDR7"/>
    <property type="match status" value="1"/>
</dbReference>